<dbReference type="GO" id="GO:0005184">
    <property type="term" value="F:neuropeptide hormone activity"/>
    <property type="evidence" value="ECO:0007669"/>
    <property type="project" value="InterPro"/>
</dbReference>
<reference evidence="6" key="2">
    <citation type="submission" date="2025-08" db="UniProtKB">
        <authorList>
            <consortium name="Ensembl"/>
        </authorList>
    </citation>
    <scope>IDENTIFICATION</scope>
</reference>
<feature type="transmembrane region" description="Helical" evidence="5">
    <location>
        <begin position="57"/>
        <end position="80"/>
    </location>
</feature>
<keyword evidence="5" id="KW-1133">Transmembrane helix</keyword>
<dbReference type="GO" id="GO:0009267">
    <property type="term" value="P:cellular response to starvation"/>
    <property type="evidence" value="ECO:0007669"/>
    <property type="project" value="InterPro"/>
</dbReference>
<dbReference type="InterPro" id="IPR009106">
    <property type="entry name" value="CART"/>
</dbReference>
<comment type="similarity">
    <text evidence="2">Belongs to the CART family.</text>
</comment>
<evidence type="ECO:0000313" key="7">
    <source>
        <dbReference type="Proteomes" id="UP000694395"/>
    </source>
</evidence>
<dbReference type="InterPro" id="IPR036722">
    <property type="entry name" value="CART_C_sf"/>
</dbReference>
<dbReference type="GO" id="GO:0043410">
    <property type="term" value="P:positive regulation of MAPK cascade"/>
    <property type="evidence" value="ECO:0007669"/>
    <property type="project" value="InterPro"/>
</dbReference>
<dbReference type="GO" id="GO:0032099">
    <property type="term" value="P:negative regulation of appetite"/>
    <property type="evidence" value="ECO:0007669"/>
    <property type="project" value="InterPro"/>
</dbReference>
<evidence type="ECO:0000256" key="5">
    <source>
        <dbReference type="SAM" id="Phobius"/>
    </source>
</evidence>
<dbReference type="Gene3D" id="4.10.40.30">
    <property type="entry name" value="CART, C-terminal domain"/>
    <property type="match status" value="1"/>
</dbReference>
<evidence type="ECO:0000313" key="6">
    <source>
        <dbReference type="Ensembl" id="ENSOMYP00000136166.1"/>
    </source>
</evidence>
<name>A0A8K9XQH4_ONCMY</name>
<keyword evidence="4" id="KW-1015">Disulfide bond</keyword>
<reference evidence="6" key="1">
    <citation type="submission" date="2020-07" db="EMBL/GenBank/DDBJ databases">
        <title>A long reads based de novo assembly of the rainbow trout Arlee double haploid line genome.</title>
        <authorList>
            <person name="Gao G."/>
            <person name="Palti Y."/>
        </authorList>
    </citation>
    <scope>NUCLEOTIDE SEQUENCE [LARGE SCALE GENOMIC DNA]</scope>
</reference>
<proteinExistence type="inferred from homology"/>
<evidence type="ECO:0000256" key="4">
    <source>
        <dbReference type="ARBA" id="ARBA00023157"/>
    </source>
</evidence>
<dbReference type="AlphaFoldDB" id="A0A8K9XQH4"/>
<organism evidence="6 7">
    <name type="scientific">Oncorhynchus mykiss</name>
    <name type="common">Rainbow trout</name>
    <name type="synonym">Salmo gairdneri</name>
    <dbReference type="NCBI Taxonomy" id="8022"/>
    <lineage>
        <taxon>Eukaryota</taxon>
        <taxon>Metazoa</taxon>
        <taxon>Chordata</taxon>
        <taxon>Craniata</taxon>
        <taxon>Vertebrata</taxon>
        <taxon>Euteleostomi</taxon>
        <taxon>Actinopterygii</taxon>
        <taxon>Neopterygii</taxon>
        <taxon>Teleostei</taxon>
        <taxon>Protacanthopterygii</taxon>
        <taxon>Salmoniformes</taxon>
        <taxon>Salmonidae</taxon>
        <taxon>Salmoninae</taxon>
        <taxon>Oncorhynchus</taxon>
    </lineage>
</organism>
<dbReference type="Proteomes" id="UP000694395">
    <property type="component" value="Chromosome 5"/>
</dbReference>
<accession>A0A8K9XQH4</accession>
<dbReference type="GO" id="GO:0007186">
    <property type="term" value="P:G protein-coupled receptor signaling pathway"/>
    <property type="evidence" value="ECO:0007669"/>
    <property type="project" value="InterPro"/>
</dbReference>
<dbReference type="Ensembl" id="ENSOMYT00000119133.1">
    <property type="protein sequence ID" value="ENSOMYP00000136166.1"/>
    <property type="gene ID" value="ENSOMYG00000072454.1"/>
</dbReference>
<comment type="subcellular location">
    <subcellularLocation>
        <location evidence="1">Secreted</location>
    </subcellularLocation>
</comment>
<sequence>MIIGTDDVNEKLVQVVCQPEYEPRRLDLLLRLPRPRLFAIDLQSGSVHFSTIIGSQLLLLSATYSVLVLTTMTIILCLILSSRLQCTRAKINKFSVSLYPQCDADQQCAVGKGARIGKLCECSRGTRESRMTATI</sequence>
<dbReference type="SUPFAM" id="SSF64546">
    <property type="entry name" value="Satiety factor CART (cocaine and amphetamine regulated transcript)"/>
    <property type="match status" value="1"/>
</dbReference>
<keyword evidence="7" id="KW-1185">Reference proteome</keyword>
<keyword evidence="3" id="KW-0964">Secreted</keyword>
<dbReference type="GO" id="GO:0008343">
    <property type="term" value="P:adult feeding behavior"/>
    <property type="evidence" value="ECO:0007669"/>
    <property type="project" value="InterPro"/>
</dbReference>
<evidence type="ECO:0000256" key="2">
    <source>
        <dbReference type="ARBA" id="ARBA00005294"/>
    </source>
</evidence>
<evidence type="ECO:0000256" key="3">
    <source>
        <dbReference type="ARBA" id="ARBA00022525"/>
    </source>
</evidence>
<reference evidence="6" key="3">
    <citation type="submission" date="2025-09" db="UniProtKB">
        <authorList>
            <consortium name="Ensembl"/>
        </authorList>
    </citation>
    <scope>IDENTIFICATION</scope>
</reference>
<protein>
    <submittedName>
        <fullName evidence="6">Uncharacterized protein</fullName>
    </submittedName>
</protein>
<evidence type="ECO:0000256" key="1">
    <source>
        <dbReference type="ARBA" id="ARBA00004613"/>
    </source>
</evidence>
<keyword evidence="5" id="KW-0472">Membrane</keyword>
<dbReference type="Pfam" id="PF06373">
    <property type="entry name" value="CART"/>
    <property type="match status" value="1"/>
</dbReference>
<keyword evidence="5" id="KW-0812">Transmembrane</keyword>
<dbReference type="GO" id="GO:0005615">
    <property type="term" value="C:extracellular space"/>
    <property type="evidence" value="ECO:0007669"/>
    <property type="project" value="InterPro"/>
</dbReference>